<keyword evidence="3" id="KW-1185">Reference proteome</keyword>
<protein>
    <recommendedName>
        <fullName evidence="4">ATP synthase subunit I</fullName>
    </recommendedName>
</protein>
<organism evidence="2 3">
    <name type="scientific">Clostridium tarantellae</name>
    <dbReference type="NCBI Taxonomy" id="39493"/>
    <lineage>
        <taxon>Bacteria</taxon>
        <taxon>Bacillati</taxon>
        <taxon>Bacillota</taxon>
        <taxon>Clostridia</taxon>
        <taxon>Eubacteriales</taxon>
        <taxon>Clostridiaceae</taxon>
        <taxon>Clostridium</taxon>
    </lineage>
</organism>
<keyword evidence="1" id="KW-0472">Membrane</keyword>
<keyword evidence="1" id="KW-0812">Transmembrane</keyword>
<feature type="transmembrane region" description="Helical" evidence="1">
    <location>
        <begin position="95"/>
        <end position="112"/>
    </location>
</feature>
<comment type="caution">
    <text evidence="2">The sequence shown here is derived from an EMBL/GenBank/DDBJ whole genome shotgun (WGS) entry which is preliminary data.</text>
</comment>
<feature type="transmembrane region" description="Helical" evidence="1">
    <location>
        <begin position="66"/>
        <end position="89"/>
    </location>
</feature>
<dbReference type="RefSeq" id="WP_152887244.1">
    <property type="nucleotide sequence ID" value="NZ_WHJC01000011.1"/>
</dbReference>
<gene>
    <name evidence="2" type="ORF">GBZ86_01965</name>
</gene>
<sequence length="122" mass="13494">MKNDVLKLIIGISKINTIIGIVVSVVLMILGESKLLTPFIVGNVVSTISFILQALTTYILTTKNKFVFLISVGSFMRVVLVAAISAFFVYDLSSLIFYIIAIILQQVSIMSYKTKSIKLNKE</sequence>
<name>A0A6I1MI15_9CLOT</name>
<reference evidence="2 3" key="1">
    <citation type="submission" date="2019-10" db="EMBL/GenBank/DDBJ databases">
        <title>The Genome Sequence of Clostridium tarantellae Isolated from Fish Brain.</title>
        <authorList>
            <person name="Bano L."/>
            <person name="Kiel M."/>
            <person name="Sales G."/>
            <person name="Doxey A.C."/>
            <person name="Mansfield M.J."/>
            <person name="Schiavone M."/>
            <person name="Rossetto O."/>
            <person name="Pirazzini M."/>
            <person name="Dobrindt U."/>
            <person name="Montecucco C."/>
        </authorList>
    </citation>
    <scope>NUCLEOTIDE SEQUENCE [LARGE SCALE GENOMIC DNA]</scope>
    <source>
        <strain evidence="2 3">DSM 3997</strain>
    </source>
</reference>
<evidence type="ECO:0000313" key="2">
    <source>
        <dbReference type="EMBL" id="MPQ42534.1"/>
    </source>
</evidence>
<proteinExistence type="predicted"/>
<accession>A0A6I1MI15</accession>
<keyword evidence="1" id="KW-1133">Transmembrane helix</keyword>
<evidence type="ECO:0008006" key="4">
    <source>
        <dbReference type="Google" id="ProtNLM"/>
    </source>
</evidence>
<feature type="transmembrane region" description="Helical" evidence="1">
    <location>
        <begin position="36"/>
        <end position="59"/>
    </location>
</feature>
<evidence type="ECO:0000256" key="1">
    <source>
        <dbReference type="SAM" id="Phobius"/>
    </source>
</evidence>
<feature type="transmembrane region" description="Helical" evidence="1">
    <location>
        <begin position="12"/>
        <end position="30"/>
    </location>
</feature>
<dbReference type="Proteomes" id="UP000430345">
    <property type="component" value="Unassembled WGS sequence"/>
</dbReference>
<dbReference type="EMBL" id="WHJC01000011">
    <property type="protein sequence ID" value="MPQ42534.1"/>
    <property type="molecule type" value="Genomic_DNA"/>
</dbReference>
<dbReference type="AlphaFoldDB" id="A0A6I1MI15"/>
<evidence type="ECO:0000313" key="3">
    <source>
        <dbReference type="Proteomes" id="UP000430345"/>
    </source>
</evidence>